<evidence type="ECO:0000256" key="3">
    <source>
        <dbReference type="ARBA" id="ARBA00022679"/>
    </source>
</evidence>
<dbReference type="RefSeq" id="WP_092637371.1">
    <property type="nucleotide sequence ID" value="NZ_FNID01000001.1"/>
</dbReference>
<dbReference type="Pfam" id="PF02384">
    <property type="entry name" value="N6_Mtase"/>
    <property type="match status" value="1"/>
</dbReference>
<dbReference type="Proteomes" id="UP000199182">
    <property type="component" value="Unassembled WGS sequence"/>
</dbReference>
<dbReference type="InterPro" id="IPR041657">
    <property type="entry name" value="HTH_17"/>
</dbReference>
<dbReference type="OrthoDB" id="32195at2"/>
<dbReference type="PANTHER" id="PTHR33841:SF1">
    <property type="entry name" value="DNA METHYLTRANSFERASE A"/>
    <property type="match status" value="1"/>
</dbReference>
<feature type="domain" description="DNA methylase adenine-specific" evidence="6">
    <location>
        <begin position="199"/>
        <end position="428"/>
    </location>
</feature>
<dbReference type="Gene3D" id="3.40.50.150">
    <property type="entry name" value="Vaccinia Virus protein VP39"/>
    <property type="match status" value="1"/>
</dbReference>
<evidence type="ECO:0000313" key="9">
    <source>
        <dbReference type="EMBL" id="SDM55354.1"/>
    </source>
</evidence>
<dbReference type="EC" id="2.1.1.72" evidence="1"/>
<evidence type="ECO:0000259" key="7">
    <source>
        <dbReference type="Pfam" id="PF12728"/>
    </source>
</evidence>
<protein>
    <recommendedName>
        <fullName evidence="1">site-specific DNA-methyltransferase (adenine-specific)</fullName>
        <ecNumber evidence="1">2.1.1.72</ecNumber>
    </recommendedName>
</protein>
<feature type="domain" description="Helix-turn-helix" evidence="7">
    <location>
        <begin position="11"/>
        <end position="57"/>
    </location>
</feature>
<keyword evidence="10" id="KW-1185">Reference proteome</keyword>
<dbReference type="Pfam" id="PF12728">
    <property type="entry name" value="HTH_17"/>
    <property type="match status" value="1"/>
</dbReference>
<sequence length="682" mass="77206">MRGITLPEDVITIEQTCSMLMISQATARNWVKNGKLKPVKTPVRKLCFAKKDVERLLLSIQSGESESLTRRRNKTKHTGNVVPAGYVAQKEYTDAAKRIVASIDTLGGGERLMRLILAEYSMKLLAGRGLIKGGVPVYLEEYLKNREFLAQYRCLITDMLPEDCTASDIKHALPALTEEIEYIKDEDFLGLLYMSISSIAKRKTEGVYYTPKRIAEDCAAYLLKTGTLEGRRILDPCCGTGNFIVNIFHMLHARNKAVNSEQLIAANLFAADIDPISICLARVNLTLAARLGDSKVLYTNLKVTDSLFDFEDDSFDVIISNPPWGSAYEKEYENKVRERYAHANLCYVESFAVFLLKAIQTCKAGGTVCYVLPQSFLNVMAHDRLRGFVVKNCDIIKVKYWRNIFDKVYAPTITITLRKGKADSPQAIEVENGGAPYTVSPLRLQHSSIFNFSVEDEANNLIVKLDKKQDVVRLLNHADFALGIVTGDNRSFLKDRRYKEMEPVLRGTDIYAYTYSKPEKYLRFDPKRFQQVAPEHFYRAPEKLIYKFVSSSLCFAYDDKQTLSLNSCNILIPRFENIPIKYVLAVLNSSAAHFYFTNKFQSVKVLRSHIEDIPIPLAAEATYRKACQLVDEVIAAPNAELRLLLIEQIDTLIMDAFELTPAERRLVKAHAQRLPEPVEGKC</sequence>
<evidence type="ECO:0000256" key="2">
    <source>
        <dbReference type="ARBA" id="ARBA00022603"/>
    </source>
</evidence>
<dbReference type="InterPro" id="IPR003356">
    <property type="entry name" value="DNA_methylase_A-5"/>
</dbReference>
<evidence type="ECO:0000256" key="4">
    <source>
        <dbReference type="ARBA" id="ARBA00022747"/>
    </source>
</evidence>
<dbReference type="InterPro" id="IPR025931">
    <property type="entry name" value="TaqI_C"/>
</dbReference>
<dbReference type="SUPFAM" id="SSF53335">
    <property type="entry name" value="S-adenosyl-L-methionine-dependent methyltransferases"/>
    <property type="match status" value="1"/>
</dbReference>
<dbReference type="AlphaFoldDB" id="A0A1G9U6Q3"/>
<feature type="domain" description="TaqI-like C-terminal specificity" evidence="8">
    <location>
        <begin position="503"/>
        <end position="615"/>
    </location>
</feature>
<dbReference type="EMBL" id="FNID01000001">
    <property type="protein sequence ID" value="SDM55354.1"/>
    <property type="molecule type" value="Genomic_DNA"/>
</dbReference>
<dbReference type="GO" id="GO:0032259">
    <property type="term" value="P:methylation"/>
    <property type="evidence" value="ECO:0007669"/>
    <property type="project" value="UniProtKB-KW"/>
</dbReference>
<dbReference type="GO" id="GO:0009007">
    <property type="term" value="F:site-specific DNA-methyltransferase (adenine-specific) activity"/>
    <property type="evidence" value="ECO:0007669"/>
    <property type="project" value="UniProtKB-EC"/>
</dbReference>
<dbReference type="PRINTS" id="PR00507">
    <property type="entry name" value="N12N6MTFRASE"/>
</dbReference>
<dbReference type="InterPro" id="IPR029063">
    <property type="entry name" value="SAM-dependent_MTases_sf"/>
</dbReference>
<dbReference type="GO" id="GO:0008170">
    <property type="term" value="F:N-methyltransferase activity"/>
    <property type="evidence" value="ECO:0007669"/>
    <property type="project" value="InterPro"/>
</dbReference>
<proteinExistence type="predicted"/>
<keyword evidence="2" id="KW-0489">Methyltransferase</keyword>
<evidence type="ECO:0000259" key="8">
    <source>
        <dbReference type="Pfam" id="PF12950"/>
    </source>
</evidence>
<accession>A0A1G9U6Q3</accession>
<dbReference type="GO" id="GO:0009307">
    <property type="term" value="P:DNA restriction-modification system"/>
    <property type="evidence" value="ECO:0007669"/>
    <property type="project" value="UniProtKB-KW"/>
</dbReference>
<dbReference type="STRING" id="258515.SAMN05192585_10189"/>
<evidence type="ECO:0000313" key="10">
    <source>
        <dbReference type="Proteomes" id="UP000199182"/>
    </source>
</evidence>
<dbReference type="PROSITE" id="PS00092">
    <property type="entry name" value="N6_MTASE"/>
    <property type="match status" value="1"/>
</dbReference>
<dbReference type="CDD" id="cd02440">
    <property type="entry name" value="AdoMet_MTases"/>
    <property type="match status" value="1"/>
</dbReference>
<gene>
    <name evidence="9" type="ORF">SAMN05192585_10189</name>
</gene>
<dbReference type="InterPro" id="IPR050953">
    <property type="entry name" value="N4_N6_ade-DNA_methylase"/>
</dbReference>
<evidence type="ECO:0000256" key="5">
    <source>
        <dbReference type="ARBA" id="ARBA00047942"/>
    </source>
</evidence>
<comment type="catalytic activity">
    <reaction evidence="5">
        <text>a 2'-deoxyadenosine in DNA + S-adenosyl-L-methionine = an N(6)-methyl-2'-deoxyadenosine in DNA + S-adenosyl-L-homocysteine + H(+)</text>
        <dbReference type="Rhea" id="RHEA:15197"/>
        <dbReference type="Rhea" id="RHEA-COMP:12418"/>
        <dbReference type="Rhea" id="RHEA-COMP:12419"/>
        <dbReference type="ChEBI" id="CHEBI:15378"/>
        <dbReference type="ChEBI" id="CHEBI:57856"/>
        <dbReference type="ChEBI" id="CHEBI:59789"/>
        <dbReference type="ChEBI" id="CHEBI:90615"/>
        <dbReference type="ChEBI" id="CHEBI:90616"/>
        <dbReference type="EC" id="2.1.1.72"/>
    </reaction>
</comment>
<keyword evidence="3" id="KW-0808">Transferase</keyword>
<dbReference type="InterPro" id="IPR002052">
    <property type="entry name" value="DNA_methylase_N6_adenine_CS"/>
</dbReference>
<dbReference type="PANTHER" id="PTHR33841">
    <property type="entry name" value="DNA METHYLTRANSFERASE YEEA-RELATED"/>
    <property type="match status" value="1"/>
</dbReference>
<name>A0A1G9U6Q3_9FIRM</name>
<evidence type="ECO:0000256" key="1">
    <source>
        <dbReference type="ARBA" id="ARBA00011900"/>
    </source>
</evidence>
<organism evidence="9 10">
    <name type="scientific">Acetanaerobacterium elongatum</name>
    <dbReference type="NCBI Taxonomy" id="258515"/>
    <lineage>
        <taxon>Bacteria</taxon>
        <taxon>Bacillati</taxon>
        <taxon>Bacillota</taxon>
        <taxon>Clostridia</taxon>
        <taxon>Eubacteriales</taxon>
        <taxon>Oscillospiraceae</taxon>
        <taxon>Acetanaerobacterium</taxon>
    </lineage>
</organism>
<dbReference type="Pfam" id="PF12950">
    <property type="entry name" value="TaqI_C"/>
    <property type="match status" value="1"/>
</dbReference>
<dbReference type="GO" id="GO:0003677">
    <property type="term" value="F:DNA binding"/>
    <property type="evidence" value="ECO:0007669"/>
    <property type="project" value="InterPro"/>
</dbReference>
<evidence type="ECO:0000259" key="6">
    <source>
        <dbReference type="Pfam" id="PF02384"/>
    </source>
</evidence>
<reference evidence="9 10" key="1">
    <citation type="submission" date="2016-10" db="EMBL/GenBank/DDBJ databases">
        <authorList>
            <person name="de Groot N.N."/>
        </authorList>
    </citation>
    <scope>NUCLEOTIDE SEQUENCE [LARGE SCALE GENOMIC DNA]</scope>
    <source>
        <strain evidence="9 10">CGMCC 1.5012</strain>
    </source>
</reference>
<keyword evidence="4" id="KW-0680">Restriction system</keyword>